<dbReference type="InterPro" id="IPR007527">
    <property type="entry name" value="Znf_SWIM"/>
</dbReference>
<dbReference type="GO" id="GO:0008270">
    <property type="term" value="F:zinc ion binding"/>
    <property type="evidence" value="ECO:0007669"/>
    <property type="project" value="UniProtKB-KW"/>
</dbReference>
<dbReference type="RefSeq" id="WP_106185102.1">
    <property type="nucleotide sequence ID" value="NZ_PVTF01000001.1"/>
</dbReference>
<keyword evidence="1" id="KW-0862">Zinc</keyword>
<evidence type="ECO:0000313" key="5">
    <source>
        <dbReference type="Proteomes" id="UP000239494"/>
    </source>
</evidence>
<dbReference type="EMBL" id="PVTF01000001">
    <property type="protein sequence ID" value="PRY46007.1"/>
    <property type="molecule type" value="Genomic_DNA"/>
</dbReference>
<dbReference type="OrthoDB" id="9816340at2"/>
<gene>
    <name evidence="4" type="ORF">CLV43_101271</name>
</gene>
<evidence type="ECO:0000256" key="1">
    <source>
        <dbReference type="PROSITE-ProRule" id="PRU00325"/>
    </source>
</evidence>
<accession>A0A2T0TJW5</accession>
<organism evidence="4 5">
    <name type="scientific">Umezawaea tangerina</name>
    <dbReference type="NCBI Taxonomy" id="84725"/>
    <lineage>
        <taxon>Bacteria</taxon>
        <taxon>Bacillati</taxon>
        <taxon>Actinomycetota</taxon>
        <taxon>Actinomycetes</taxon>
        <taxon>Pseudonocardiales</taxon>
        <taxon>Pseudonocardiaceae</taxon>
        <taxon>Umezawaea</taxon>
    </lineage>
</organism>
<comment type="caution">
    <text evidence="4">The sequence shown here is derived from an EMBL/GenBank/DDBJ whole genome shotgun (WGS) entry which is preliminary data.</text>
</comment>
<name>A0A2T0TJW5_9PSEU</name>
<keyword evidence="1" id="KW-0479">Metal-binding</keyword>
<keyword evidence="1" id="KW-0863">Zinc-finger</keyword>
<dbReference type="Proteomes" id="UP000239494">
    <property type="component" value="Unassembled WGS sequence"/>
</dbReference>
<dbReference type="AlphaFoldDB" id="A0A2T0TJW5"/>
<dbReference type="PROSITE" id="PS50966">
    <property type="entry name" value="ZF_SWIM"/>
    <property type="match status" value="1"/>
</dbReference>
<dbReference type="Pfam" id="PF04434">
    <property type="entry name" value="SWIM"/>
    <property type="match status" value="1"/>
</dbReference>
<feature type="region of interest" description="Disordered" evidence="2">
    <location>
        <begin position="96"/>
        <end position="133"/>
    </location>
</feature>
<reference evidence="4 5" key="1">
    <citation type="submission" date="2018-03" db="EMBL/GenBank/DDBJ databases">
        <title>Genomic Encyclopedia of Archaeal and Bacterial Type Strains, Phase II (KMG-II): from individual species to whole genera.</title>
        <authorList>
            <person name="Goeker M."/>
        </authorList>
    </citation>
    <scope>NUCLEOTIDE SEQUENCE [LARGE SCALE GENOMIC DNA]</scope>
    <source>
        <strain evidence="4 5">DSM 44720</strain>
    </source>
</reference>
<evidence type="ECO:0000313" key="4">
    <source>
        <dbReference type="EMBL" id="PRY46007.1"/>
    </source>
</evidence>
<keyword evidence="5" id="KW-1185">Reference proteome</keyword>
<proteinExistence type="predicted"/>
<feature type="compositionally biased region" description="Low complexity" evidence="2">
    <location>
        <begin position="102"/>
        <end position="111"/>
    </location>
</feature>
<evidence type="ECO:0000256" key="2">
    <source>
        <dbReference type="SAM" id="MobiDB-lite"/>
    </source>
</evidence>
<sequence length="428" mass="45096">MDAQAVLEQAPDGQVASSATRLAATAGWSGTGRTAALLWGLCPGSGKNPYRVCVDLGDRSTKCSCPSRKFPCKHAVALQLVHVRGDVPVADAPPDWADGWQARRNAPAAPADSSPEAVQRRARAKEKTARDRAEAVRGGVAALRDWLSDVAGSGVAGLPGRDAAWWHSITARMVDAQAPGLAAAVGGLREVVAAGGPQWAVDAADRLGGLHLLATLSEGADGPLGDVVRARLGFPVPEERVRASPGWSDRWVALLRMETDDGLVRSVRQWSWGRDRAEWVVGIRYAAGGAKPAPSLPHGREVTGTLHPYPGVAPRRVAVGELLAERPPEAIPVPMTWREALAGLEPALRADPWQRVHPLGCAAVRPTADVRFLVDVGQRALPVRGDAALDRALAITGGEPFDAWGLWDGHDLRVGAVAEPGKAPEVVG</sequence>
<protein>
    <submittedName>
        <fullName evidence="4">SWIM zinc finger protein</fullName>
    </submittedName>
</protein>
<feature type="domain" description="SWIM-type" evidence="3">
    <location>
        <begin position="50"/>
        <end position="83"/>
    </location>
</feature>
<evidence type="ECO:0000259" key="3">
    <source>
        <dbReference type="PROSITE" id="PS50966"/>
    </source>
</evidence>